<sequence>YNLGLWIQFQEKWVFIMKVLHEMEVPLLFSDNKMTQFQMVDQDYRSFLNKIVQDPRVMSFLGHTCRRHEQNLRKTDLGFDFHKGISVMEETLGEVKYVLDSSRSLFYRFFFLGDKDLLSVLSAPAEPRALTQCALICFPSLRNVLYQAQTTQIYETAMDNSHILATGIEGNCGERLNLRFPICGSLSNTSWLSMLDQELRESVRSQLELCLSEYRKVEFLNLKNSDLSKQWSEHLTIYPWQCLAVSQEVLWCEQVEAHIFSHQGALLRERYNKKLEILVQVLRDSYRALGLPKEALCQRQAVLSSWIMLCSQQRDRINTLLKGKIDPLESFSWAKMIKYRALAEPECRENKLPSQVTANVKCLGDISAGGLTPLVYFVEILRFQFPYEYEYIGLESGTIYGTFSDRSTLGLILALKQYQCGTVIGQDEESRIHTVVALGKALGRHIVILKCWGGIDLGRLSQHLHGALQGNAWLILDGAHRLKRDVQSLLGQLLCQIQSSCYLLKFPGGISSGLSPLNEQFLPKVIGHIQFEGRTVSVGRSYGCFMTLPNLNSSSELPSNLCLVLRPVSLLTPDLRFTAKLALLTAGFQKTVCLARKISCFFQLVQDSGLVSPISCCLLVNRAIHLAASFMRATDASERTNNGDSMQLNGGIASITTPQAHTEQHFTQSRTPDSQEESSLIKAINASPFWSGLSTAEINYLRGILQSIFPICPPMEPCNEHFGDTLLCAIKLVLQESGLEAHAGLDCSAQQLFNALQHSTGVLLTGCPGSGKTTCWRILSHALSHLASCVEQPGATEEKNFSCSHQTVQTEHLFPNSFTINELYGEMHDRSWRQGIFSSILSRVPQDHRAQKWLVLDGSSSPHWAEPISFLFGSYPALTLSNGEHLQLPESIKILFEMADTSNITPAMSTLCSFVHCGGENTWRAILAAFKSKLYLKYRLTLNTLNLLQSLSDSLVPSTLVFLESSCTSALYPHTAQSAYSMQGVQEVSSFCNILQALLDQYLLQDHVSSKTFQPQEKAQDLSGETQVLGDHREDPRDHAPTKAPTDAPTEADHTNKPVGEVLDLSSFDQYISPLNHHLALSCFVYSFIWGFAGHLDPKHRPQFEIFLRGILSDCLLQVDIPLNVSIFDISLNPEAGVLVPCPSPPTLMESIRSNLIIPQFESIMVAARSLVCSGLPVLLVGPPGCGKTSLAQTVTFHGALFHRIPINSLLRPGHLRQHLNTHHENATAVRPRSIIHGSRLRHLFLLDDLHKASFDSFSKTCPVLETLRGIISDPANTACVPLKSILGTTCSPQDGAGALCPRLTRLFCILVLPELGPESLLSVFTLHLTTWLKKTLSMPHALFLGKAIGRATVNLYNKVIHTIPPHYCFSLHHIHRLINSITLLCSAPGPHLSPHFQHSLPAALLTTLGIVRLWMHEALRTFGDILEDDREKLAFSEHLLMCAVQEFCPLGAQDGAPEKSHPVAQDGAPEKNQPGSQDGAMVVDQLGAQNRGLEMNHPENNNQNMCIRDGIKHEISDRESEQIRSQERTADAPCTSHTSTNPSANEEYLLPSYLLNETPLQDLTFSHSLVSGTQQRGELPTYKEQSGSSYFIKQSAGLILCPQDLQHIVRLTRVLVLPQGHLALCSQCPATGRRSLAKLAAQLTQCSLVELCGKEMDDERYALYRKACYKASVLGGSTAFLVHEGAPIRFLIELSALISEGTILGLHNADQEDQILKDLQQRERSRNKRYNKETLRERFCQRVRRYLHVLLLQNISQFSSVQKCPLYQFLNNDQYEPWSLHSLQHIAQKLLGEEHQTPEHQPRDSLCSSLSISERLFMFQTVLSLGDSLCPSLSCLWETRCVPICAVSGRLAMFQSVLYLGDSPCSSLCCLWETHYVPVCAISGRLSMFQIVLSLENSLCSSLSISGRLAIFQSVLSLGDSLCSSLCYIWETSYVPVCPVSGILVVFQSVLSLGGLLCFSVCFFCETCCFPVCTVFGRHTMFQSFYLWETSYVPVCPVSGRLAMFQSVLSLGDSLSSSLCCLWEILFMFQSVPSWNTCYVSVSGRPAMLHSLCLGNSLCSSLSCIWESRCFPVCAVSGRFSLCSSLSCPGRLAVFQTVLSLRDSLCSSLSCL</sequence>
<keyword evidence="5" id="KW-0547">Nucleotide-binding</keyword>
<dbReference type="Gene3D" id="1.20.920.30">
    <property type="match status" value="1"/>
</dbReference>
<evidence type="ECO:0000259" key="15">
    <source>
        <dbReference type="Pfam" id="PF12780"/>
    </source>
</evidence>
<dbReference type="GO" id="GO:0005874">
    <property type="term" value="C:microtubule"/>
    <property type="evidence" value="ECO:0007669"/>
    <property type="project" value="UniProtKB-KW"/>
</dbReference>
<dbReference type="EMBL" id="OW240912">
    <property type="protein sequence ID" value="CAH2226270.1"/>
    <property type="molecule type" value="Genomic_DNA"/>
</dbReference>
<evidence type="ECO:0000259" key="12">
    <source>
        <dbReference type="Pfam" id="PF07728"/>
    </source>
</evidence>
<dbReference type="SUPFAM" id="SSF52540">
    <property type="entry name" value="P-loop containing nucleoside triphosphate hydrolases"/>
    <property type="match status" value="2"/>
</dbReference>
<dbReference type="GO" id="GO:0016887">
    <property type="term" value="F:ATP hydrolysis activity"/>
    <property type="evidence" value="ECO:0007669"/>
    <property type="project" value="InterPro"/>
</dbReference>
<dbReference type="Proteomes" id="UP001295444">
    <property type="component" value="Chromosome 01"/>
</dbReference>
<keyword evidence="4" id="KW-0493">Microtubule</keyword>
<feature type="non-terminal residue" evidence="17">
    <location>
        <position position="1"/>
    </location>
</feature>
<dbReference type="Gene3D" id="1.20.58.1120">
    <property type="match status" value="1"/>
</dbReference>
<dbReference type="Gene3D" id="1.10.8.710">
    <property type="match status" value="1"/>
</dbReference>
<evidence type="ECO:0000256" key="2">
    <source>
        <dbReference type="ARBA" id="ARBA00008887"/>
    </source>
</evidence>
<evidence type="ECO:0000256" key="3">
    <source>
        <dbReference type="ARBA" id="ARBA00022490"/>
    </source>
</evidence>
<evidence type="ECO:0000256" key="11">
    <source>
        <dbReference type="SAM" id="MobiDB-lite"/>
    </source>
</evidence>
<dbReference type="PANTHER" id="PTHR45703:SF36">
    <property type="entry name" value="DYNEIN HEAVY CHAIN, CYTOPLASMIC"/>
    <property type="match status" value="1"/>
</dbReference>
<evidence type="ECO:0000313" key="17">
    <source>
        <dbReference type="EMBL" id="CAH2226270.1"/>
    </source>
</evidence>
<reference evidence="17" key="1">
    <citation type="submission" date="2022-03" db="EMBL/GenBank/DDBJ databases">
        <authorList>
            <person name="Alioto T."/>
            <person name="Alioto T."/>
            <person name="Gomez Garrido J."/>
        </authorList>
    </citation>
    <scope>NUCLEOTIDE SEQUENCE</scope>
</reference>
<dbReference type="InterPro" id="IPR013602">
    <property type="entry name" value="Dynein_heavy_linker"/>
</dbReference>
<dbReference type="Gene3D" id="1.10.472.130">
    <property type="match status" value="1"/>
</dbReference>
<dbReference type="GO" id="GO:0030286">
    <property type="term" value="C:dynein complex"/>
    <property type="evidence" value="ECO:0007669"/>
    <property type="project" value="UniProtKB-KW"/>
</dbReference>
<evidence type="ECO:0000256" key="7">
    <source>
        <dbReference type="ARBA" id="ARBA00023017"/>
    </source>
</evidence>
<feature type="region of interest" description="Disordered" evidence="11">
    <location>
        <begin position="1517"/>
        <end position="1546"/>
    </location>
</feature>
<dbReference type="InterPro" id="IPR035699">
    <property type="entry name" value="AAA_6"/>
</dbReference>
<dbReference type="InterPro" id="IPR026983">
    <property type="entry name" value="DHC"/>
</dbReference>
<dbReference type="Pfam" id="PF12774">
    <property type="entry name" value="AAA_6"/>
    <property type="match status" value="2"/>
</dbReference>
<dbReference type="Pfam" id="PF17852">
    <property type="entry name" value="Dynein_AAA_lid"/>
    <property type="match status" value="1"/>
</dbReference>
<evidence type="ECO:0000259" key="14">
    <source>
        <dbReference type="Pfam" id="PF12774"/>
    </source>
</evidence>
<keyword evidence="8" id="KW-0175">Coiled coil</keyword>
<feature type="domain" description="Dynein heavy chain AAA 5 extension" evidence="16">
    <location>
        <begin position="1082"/>
        <end position="1137"/>
    </location>
</feature>
<evidence type="ECO:0000256" key="6">
    <source>
        <dbReference type="ARBA" id="ARBA00022840"/>
    </source>
</evidence>
<evidence type="ECO:0000256" key="8">
    <source>
        <dbReference type="ARBA" id="ARBA00023054"/>
    </source>
</evidence>
<keyword evidence="3" id="KW-0963">Cytoplasm</keyword>
<dbReference type="Gene3D" id="3.40.50.300">
    <property type="entry name" value="P-loop containing nucleotide triphosphate hydrolases"/>
    <property type="match status" value="4"/>
</dbReference>
<accession>A0AAD1R8F8</accession>
<feature type="domain" description="ATPase dynein-related AAA" evidence="12">
    <location>
        <begin position="1177"/>
        <end position="1269"/>
    </location>
</feature>
<dbReference type="GO" id="GO:0045505">
    <property type="term" value="F:dynein intermediate chain binding"/>
    <property type="evidence" value="ECO:0007669"/>
    <property type="project" value="InterPro"/>
</dbReference>
<evidence type="ECO:0000256" key="10">
    <source>
        <dbReference type="ARBA" id="ARBA00023212"/>
    </source>
</evidence>
<dbReference type="GO" id="GO:0007018">
    <property type="term" value="P:microtubule-based movement"/>
    <property type="evidence" value="ECO:0007669"/>
    <property type="project" value="InterPro"/>
</dbReference>
<gene>
    <name evidence="17" type="ORF">PECUL_23A055559</name>
</gene>
<keyword evidence="7" id="KW-0243">Dynein</keyword>
<feature type="compositionally biased region" description="Basic and acidic residues" evidence="11">
    <location>
        <begin position="1517"/>
        <end position="1531"/>
    </location>
</feature>
<feature type="region of interest" description="Disordered" evidence="11">
    <location>
        <begin position="1014"/>
        <end position="1057"/>
    </location>
</feature>
<evidence type="ECO:0000259" key="13">
    <source>
        <dbReference type="Pfam" id="PF08393"/>
    </source>
</evidence>
<dbReference type="CDD" id="cd00009">
    <property type="entry name" value="AAA"/>
    <property type="match status" value="1"/>
</dbReference>
<evidence type="ECO:0000313" key="18">
    <source>
        <dbReference type="Proteomes" id="UP001295444"/>
    </source>
</evidence>
<dbReference type="InterPro" id="IPR011704">
    <property type="entry name" value="ATPase_dyneun-rel_AAA"/>
</dbReference>
<feature type="compositionally biased region" description="Polar residues" evidence="11">
    <location>
        <begin position="1536"/>
        <end position="1545"/>
    </location>
</feature>
<evidence type="ECO:0000256" key="9">
    <source>
        <dbReference type="ARBA" id="ARBA00023175"/>
    </source>
</evidence>
<dbReference type="InterPro" id="IPR024317">
    <property type="entry name" value="Dynein_heavy_chain_D4_dom"/>
</dbReference>
<name>A0AAD1R8F8_PELCU</name>
<dbReference type="InterPro" id="IPR041466">
    <property type="entry name" value="Dynein_AAA5_ext"/>
</dbReference>
<feature type="domain" description="Dynein heavy chain linker" evidence="13">
    <location>
        <begin position="5"/>
        <end position="209"/>
    </location>
</feature>
<dbReference type="Gene3D" id="3.20.180.20">
    <property type="entry name" value="Dynein heavy chain, N-terminal domain 2"/>
    <property type="match status" value="1"/>
</dbReference>
<dbReference type="Pfam" id="PF08393">
    <property type="entry name" value="DHC_N2"/>
    <property type="match status" value="1"/>
</dbReference>
<evidence type="ECO:0000259" key="16">
    <source>
        <dbReference type="Pfam" id="PF17852"/>
    </source>
</evidence>
<evidence type="ECO:0000256" key="4">
    <source>
        <dbReference type="ARBA" id="ARBA00022701"/>
    </source>
</evidence>
<dbReference type="GO" id="GO:0051959">
    <property type="term" value="F:dynein light intermediate chain binding"/>
    <property type="evidence" value="ECO:0007669"/>
    <property type="project" value="InterPro"/>
</dbReference>
<feature type="domain" description="Dynein heavy chain hydrolytic ATP-binding dynein motor region" evidence="14">
    <location>
        <begin position="387"/>
        <end position="500"/>
    </location>
</feature>
<feature type="region of interest" description="Disordered" evidence="11">
    <location>
        <begin position="1454"/>
        <end position="1480"/>
    </location>
</feature>
<dbReference type="GO" id="GO:0005524">
    <property type="term" value="F:ATP binding"/>
    <property type="evidence" value="ECO:0007669"/>
    <property type="project" value="UniProtKB-KW"/>
</dbReference>
<evidence type="ECO:0000256" key="5">
    <source>
        <dbReference type="ARBA" id="ARBA00022741"/>
    </source>
</evidence>
<dbReference type="Pfam" id="PF12780">
    <property type="entry name" value="AAA_8"/>
    <property type="match status" value="1"/>
</dbReference>
<evidence type="ECO:0000256" key="1">
    <source>
        <dbReference type="ARBA" id="ARBA00004245"/>
    </source>
</evidence>
<keyword evidence="9" id="KW-0505">Motor protein</keyword>
<feature type="compositionally biased region" description="Basic and acidic residues" evidence="11">
    <location>
        <begin position="1030"/>
        <end position="1041"/>
    </location>
</feature>
<feature type="domain" description="Dynein heavy chain AAA module D4" evidence="15">
    <location>
        <begin position="1599"/>
        <end position="1801"/>
    </location>
</feature>
<dbReference type="InterPro" id="IPR042222">
    <property type="entry name" value="Dynein_2_N"/>
</dbReference>
<keyword evidence="18" id="KW-1185">Reference proteome</keyword>
<dbReference type="Pfam" id="PF07728">
    <property type="entry name" value="AAA_5"/>
    <property type="match status" value="1"/>
</dbReference>
<dbReference type="InterPro" id="IPR042228">
    <property type="entry name" value="Dynein_linker_3"/>
</dbReference>
<keyword evidence="6" id="KW-0067">ATP-binding</keyword>
<organism evidence="17 18">
    <name type="scientific">Pelobates cultripes</name>
    <name type="common">Western spadefoot toad</name>
    <dbReference type="NCBI Taxonomy" id="61616"/>
    <lineage>
        <taxon>Eukaryota</taxon>
        <taxon>Metazoa</taxon>
        <taxon>Chordata</taxon>
        <taxon>Craniata</taxon>
        <taxon>Vertebrata</taxon>
        <taxon>Euteleostomi</taxon>
        <taxon>Amphibia</taxon>
        <taxon>Batrachia</taxon>
        <taxon>Anura</taxon>
        <taxon>Pelobatoidea</taxon>
        <taxon>Pelobatidae</taxon>
        <taxon>Pelobates</taxon>
    </lineage>
</organism>
<protein>
    <submittedName>
        <fullName evidence="17">Dynein heavy chain domain-containing 1</fullName>
    </submittedName>
</protein>
<comment type="subcellular location">
    <subcellularLocation>
        <location evidence="1">Cytoplasm</location>
        <location evidence="1">Cytoskeleton</location>
    </subcellularLocation>
</comment>
<proteinExistence type="inferred from homology"/>
<dbReference type="Gene3D" id="1.20.140.100">
    <property type="entry name" value="Dynein heavy chain, N-terminal domain 2"/>
    <property type="match status" value="1"/>
</dbReference>
<feature type="domain" description="Dynein heavy chain hydrolytic ATP-binding dynein motor region" evidence="14">
    <location>
        <begin position="528"/>
        <end position="607"/>
    </location>
</feature>
<dbReference type="PANTHER" id="PTHR45703">
    <property type="entry name" value="DYNEIN HEAVY CHAIN"/>
    <property type="match status" value="1"/>
</dbReference>
<keyword evidence="10" id="KW-0206">Cytoskeleton</keyword>
<comment type="similarity">
    <text evidence="2">Belongs to the dynein heavy chain family.</text>
</comment>
<dbReference type="InterPro" id="IPR027417">
    <property type="entry name" value="P-loop_NTPase"/>
</dbReference>
<dbReference type="InterPro" id="IPR043157">
    <property type="entry name" value="Dynein_AAA1S"/>
</dbReference>